<evidence type="ECO:0000256" key="4">
    <source>
        <dbReference type="ARBA" id="ARBA00023125"/>
    </source>
</evidence>
<organism evidence="9 10">
    <name type="scientific">Phtheirospermum japonicum</name>
    <dbReference type="NCBI Taxonomy" id="374723"/>
    <lineage>
        <taxon>Eukaryota</taxon>
        <taxon>Viridiplantae</taxon>
        <taxon>Streptophyta</taxon>
        <taxon>Embryophyta</taxon>
        <taxon>Tracheophyta</taxon>
        <taxon>Spermatophyta</taxon>
        <taxon>Magnoliopsida</taxon>
        <taxon>eudicotyledons</taxon>
        <taxon>Gunneridae</taxon>
        <taxon>Pentapetalae</taxon>
        <taxon>asterids</taxon>
        <taxon>lamiids</taxon>
        <taxon>Lamiales</taxon>
        <taxon>Orobanchaceae</taxon>
        <taxon>Orobanchaceae incertae sedis</taxon>
        <taxon>Phtheirospermum</taxon>
    </lineage>
</organism>
<dbReference type="Pfam" id="PF00249">
    <property type="entry name" value="Myb_DNA-binding"/>
    <property type="match status" value="1"/>
</dbReference>
<dbReference type="PANTHER" id="PTHR47995">
    <property type="entry name" value="TRANSCRIPTION FACTOR MYB33-RELATED"/>
    <property type="match status" value="1"/>
</dbReference>
<dbReference type="SUPFAM" id="SSF46689">
    <property type="entry name" value="Homeodomain-like"/>
    <property type="match status" value="1"/>
</dbReference>
<comment type="subcellular location">
    <subcellularLocation>
        <location evidence="1">Nucleus</location>
    </subcellularLocation>
</comment>
<protein>
    <submittedName>
        <fullName evidence="9">Transcription factor gamyb</fullName>
    </submittedName>
</protein>
<comment type="caution">
    <text evidence="9">The sequence shown here is derived from an EMBL/GenBank/DDBJ whole genome shotgun (WGS) entry which is preliminary data.</text>
</comment>
<dbReference type="InterPro" id="IPR017930">
    <property type="entry name" value="Myb_dom"/>
</dbReference>
<feature type="domain" description="Myb-like" evidence="7">
    <location>
        <begin position="1"/>
        <end position="28"/>
    </location>
</feature>
<dbReference type="InterPro" id="IPR009057">
    <property type="entry name" value="Homeodomain-like_sf"/>
</dbReference>
<evidence type="ECO:0000256" key="1">
    <source>
        <dbReference type="ARBA" id="ARBA00004123"/>
    </source>
</evidence>
<dbReference type="Proteomes" id="UP000653305">
    <property type="component" value="Unassembled WGS sequence"/>
</dbReference>
<name>A0A830CEV7_9LAMI</name>
<sequence>MGNKWARMAAELPGRTDNEIKNFWNTRIKRRQRSGLPIYPPDLCLQPSNDNQQTDDLNTLSPPHPDFMPVTNNNNNSFLKIPSVEFKGLGFSHNFHPQSLIDINPAPGPHFLDIPSSSLGFNNPSPNYHNNKSLVSTFHPSKRLRASESLFPQLYQTDCTVQISKSFVFSSPYDHHHHHLHSNTYELPSLQTQAGNGAGSISPSSASSSPLPFFESVDILIQTPPTEHVSSNSGLLEEVLYESETLKNPNANNMGISISGRVRNETKWSEAYDEGLSPLGHSPSSVFSDSNPITPVSGNSLDEPRSAENLPGLISFYFWDNHKNTPEV</sequence>
<dbReference type="GO" id="GO:0005634">
    <property type="term" value="C:nucleus"/>
    <property type="evidence" value="ECO:0007669"/>
    <property type="project" value="UniProtKB-SubCell"/>
</dbReference>
<gene>
    <name evidence="9" type="ORF">PHJA_001903000</name>
</gene>
<dbReference type="PROSITE" id="PS51294">
    <property type="entry name" value="HTH_MYB"/>
    <property type="match status" value="1"/>
</dbReference>
<evidence type="ECO:0000259" key="8">
    <source>
        <dbReference type="PROSITE" id="PS51294"/>
    </source>
</evidence>
<keyword evidence="6" id="KW-0539">Nucleus</keyword>
<evidence type="ECO:0000313" key="9">
    <source>
        <dbReference type="EMBL" id="GFP97589.1"/>
    </source>
</evidence>
<evidence type="ECO:0000256" key="3">
    <source>
        <dbReference type="ARBA" id="ARBA00023015"/>
    </source>
</evidence>
<keyword evidence="4" id="KW-0238">DNA-binding</keyword>
<accession>A0A830CEV7</accession>
<keyword evidence="3" id="KW-0805">Transcription regulation</keyword>
<evidence type="ECO:0000256" key="2">
    <source>
        <dbReference type="ARBA" id="ARBA00022737"/>
    </source>
</evidence>
<dbReference type="PROSITE" id="PS50090">
    <property type="entry name" value="MYB_LIKE"/>
    <property type="match status" value="1"/>
</dbReference>
<reference evidence="9" key="1">
    <citation type="submission" date="2020-07" db="EMBL/GenBank/DDBJ databases">
        <title>Ethylene signaling mediates host invasion by parasitic plants.</title>
        <authorList>
            <person name="Yoshida S."/>
        </authorList>
    </citation>
    <scope>NUCLEOTIDE SEQUENCE</scope>
    <source>
        <strain evidence="9">Okayama</strain>
    </source>
</reference>
<dbReference type="CDD" id="cd00167">
    <property type="entry name" value="SANT"/>
    <property type="match status" value="1"/>
</dbReference>
<dbReference type="InterPro" id="IPR001005">
    <property type="entry name" value="SANT/Myb"/>
</dbReference>
<dbReference type="AlphaFoldDB" id="A0A830CEV7"/>
<dbReference type="OrthoDB" id="2143914at2759"/>
<feature type="domain" description="HTH myb-type" evidence="8">
    <location>
        <begin position="1"/>
        <end position="32"/>
    </location>
</feature>
<dbReference type="Gene3D" id="1.10.10.60">
    <property type="entry name" value="Homeodomain-like"/>
    <property type="match status" value="1"/>
</dbReference>
<evidence type="ECO:0000256" key="6">
    <source>
        <dbReference type="ARBA" id="ARBA00023242"/>
    </source>
</evidence>
<evidence type="ECO:0000313" key="10">
    <source>
        <dbReference type="Proteomes" id="UP000653305"/>
    </source>
</evidence>
<evidence type="ECO:0000256" key="5">
    <source>
        <dbReference type="ARBA" id="ARBA00023163"/>
    </source>
</evidence>
<evidence type="ECO:0000259" key="7">
    <source>
        <dbReference type="PROSITE" id="PS50090"/>
    </source>
</evidence>
<dbReference type="PANTHER" id="PTHR47995:SF18">
    <property type="entry name" value="TRANSCRIPTION FACTOR MYB65"/>
    <property type="match status" value="1"/>
</dbReference>
<keyword evidence="10" id="KW-1185">Reference proteome</keyword>
<dbReference type="GO" id="GO:0003677">
    <property type="term" value="F:DNA binding"/>
    <property type="evidence" value="ECO:0007669"/>
    <property type="project" value="UniProtKB-KW"/>
</dbReference>
<keyword evidence="2" id="KW-0677">Repeat</keyword>
<keyword evidence="5" id="KW-0804">Transcription</keyword>
<dbReference type="EMBL" id="BMAC01000496">
    <property type="protein sequence ID" value="GFP97589.1"/>
    <property type="molecule type" value="Genomic_DNA"/>
</dbReference>
<proteinExistence type="predicted"/>